<evidence type="ECO:0000313" key="2">
    <source>
        <dbReference type="Proteomes" id="UP000632828"/>
    </source>
</evidence>
<accession>A0A8J6UP45</accession>
<name>A0A8J6UP45_9BACT</name>
<comment type="caution">
    <text evidence="1">The sequence shown here is derived from an EMBL/GenBank/DDBJ whole genome shotgun (WGS) entry which is preliminary data.</text>
</comment>
<keyword evidence="2" id="KW-1185">Reference proteome</keyword>
<organism evidence="1 2">
    <name type="scientific">Pelovirga terrestris</name>
    <dbReference type="NCBI Taxonomy" id="2771352"/>
    <lineage>
        <taxon>Bacteria</taxon>
        <taxon>Pseudomonadati</taxon>
        <taxon>Thermodesulfobacteriota</taxon>
        <taxon>Desulfuromonadia</taxon>
        <taxon>Geobacterales</taxon>
        <taxon>Geobacteraceae</taxon>
        <taxon>Pelovirga</taxon>
    </lineage>
</organism>
<dbReference type="RefSeq" id="WP_191154820.1">
    <property type="nucleotide sequence ID" value="NZ_JACWUN010000006.1"/>
</dbReference>
<dbReference type="InterPro" id="IPR005358">
    <property type="entry name" value="Puta_zinc/iron-chelating_dom"/>
</dbReference>
<reference evidence="1" key="1">
    <citation type="submission" date="2020-09" db="EMBL/GenBank/DDBJ databases">
        <title>Pelobacter alkaliphilus sp. nov., a novel anaerobic arsenate-reducing bacterium from terrestrial mud volcano.</title>
        <authorList>
            <person name="Khomyakova M.A."/>
            <person name="Merkel A.Y."/>
            <person name="Slobodkin A.I."/>
        </authorList>
    </citation>
    <scope>NUCLEOTIDE SEQUENCE</scope>
    <source>
        <strain evidence="1">M08fum</strain>
    </source>
</reference>
<dbReference type="Pfam" id="PF03692">
    <property type="entry name" value="CxxCxxCC"/>
    <property type="match status" value="1"/>
</dbReference>
<dbReference type="Proteomes" id="UP000632828">
    <property type="component" value="Unassembled WGS sequence"/>
</dbReference>
<proteinExistence type="predicted"/>
<gene>
    <name evidence="1" type="ORF">ICT70_06820</name>
</gene>
<dbReference type="EMBL" id="JACWUN010000006">
    <property type="protein sequence ID" value="MBD1400379.1"/>
    <property type="molecule type" value="Genomic_DNA"/>
</dbReference>
<dbReference type="AlphaFoldDB" id="A0A8J6UP45"/>
<protein>
    <submittedName>
        <fullName evidence="1">YkgJ family cysteine cluster protein</fullName>
    </submittedName>
</protein>
<evidence type="ECO:0000313" key="1">
    <source>
        <dbReference type="EMBL" id="MBD1400379.1"/>
    </source>
</evidence>
<sequence length="212" mass="23893">MQEILAEYRRLLGGIDDWYAGCIERSGGQIVCRPGCSGCCRGLFEISLLDAALLQSGFAELAESVKEQVLVNARLRVNDLQQRWPEFQAPYILNPLPNDEWQNMPENDLTPCPLLGADGNCLVYQSRPLTCRLHGLPNIDCSGESFSDDWCTLNFVGSNPLHRAELRYPFRDAFAREFELLGLFAQQLTGRRQLELDTFVPSGLLINFSTDF</sequence>